<dbReference type="InterPro" id="IPR013766">
    <property type="entry name" value="Thioredoxin_domain"/>
</dbReference>
<comment type="caution">
    <text evidence="3">The sequence shown here is derived from an EMBL/GenBank/DDBJ whole genome shotgun (WGS) entry which is preliminary data.</text>
</comment>
<dbReference type="EMBL" id="JACIEX010000009">
    <property type="protein sequence ID" value="MBB4095208.1"/>
    <property type="molecule type" value="Genomic_DNA"/>
</dbReference>
<sequence length="195" mass="21069">MPKTLSNSIELGTIAADFLLSDANGVAHRLSDFEAAPALLVAFISNRCPFVQLIRNEFASFAREYQTKGLQIIAINSNDIEAHPEESIEAIGREVDEIGYSFPYLKDEEQTVAKAYGAACTPDLFVFDGDRKLAYHGQFDDARPGNGKVVTGKDLRAATDAILAGKKPAAAQTPSIGCNIKWTAGNEPSWFSNVA</sequence>
<dbReference type="AlphaFoldDB" id="A0A5C5CHE7"/>
<dbReference type="InterPro" id="IPR047262">
    <property type="entry name" value="PRX-like1"/>
</dbReference>
<dbReference type="PANTHER" id="PTHR43640:SF1">
    <property type="entry name" value="THIOREDOXIN-DEPENDENT PEROXIREDOXIN"/>
    <property type="match status" value="1"/>
</dbReference>
<keyword evidence="5" id="KW-1185">Reference proteome</keyword>
<dbReference type="GO" id="GO:0016209">
    <property type="term" value="F:antioxidant activity"/>
    <property type="evidence" value="ECO:0007669"/>
    <property type="project" value="InterPro"/>
</dbReference>
<evidence type="ECO:0000313" key="2">
    <source>
        <dbReference type="EMBL" id="MBB4095208.1"/>
    </source>
</evidence>
<evidence type="ECO:0000313" key="4">
    <source>
        <dbReference type="Proteomes" id="UP000313390"/>
    </source>
</evidence>
<evidence type="ECO:0000259" key="1">
    <source>
        <dbReference type="PROSITE" id="PS51352"/>
    </source>
</evidence>
<dbReference type="SUPFAM" id="SSF52833">
    <property type="entry name" value="Thioredoxin-like"/>
    <property type="match status" value="1"/>
</dbReference>
<proteinExistence type="predicted"/>
<organism evidence="3 4">
    <name type="scientific">Brucella pecoris</name>
    <dbReference type="NCBI Taxonomy" id="867683"/>
    <lineage>
        <taxon>Bacteria</taxon>
        <taxon>Pseudomonadati</taxon>
        <taxon>Pseudomonadota</taxon>
        <taxon>Alphaproteobacteria</taxon>
        <taxon>Hyphomicrobiales</taxon>
        <taxon>Brucellaceae</taxon>
        <taxon>Brucella/Ochrobactrum group</taxon>
        <taxon>Brucella</taxon>
    </lineage>
</organism>
<reference evidence="3 4" key="1">
    <citation type="journal article" date="2011" name="Int. J. Syst. Evol. Microbiol.">
        <title>Ochrobactrum pecoris sp. nov., isolated from farm animals.</title>
        <authorList>
            <person name="Kampfer P."/>
            <person name="Huber B."/>
            <person name="Busse H.J."/>
            <person name="Scholz H.C."/>
            <person name="Tomaso H."/>
            <person name="Hotzel H."/>
            <person name="Melzer F."/>
        </authorList>
    </citation>
    <scope>NUCLEOTIDE SEQUENCE [LARGE SCALE GENOMIC DNA]</scope>
    <source>
        <strain evidence="3 4">08RB2639</strain>
    </source>
</reference>
<dbReference type="OrthoDB" id="9809746at2"/>
<dbReference type="EMBL" id="VEWK01000009">
    <property type="protein sequence ID" value="TNV10568.1"/>
    <property type="molecule type" value="Genomic_DNA"/>
</dbReference>
<evidence type="ECO:0000313" key="3">
    <source>
        <dbReference type="EMBL" id="TNV10568.1"/>
    </source>
</evidence>
<dbReference type="PANTHER" id="PTHR43640">
    <property type="entry name" value="OS07G0260300 PROTEIN"/>
    <property type="match status" value="1"/>
</dbReference>
<reference evidence="2 5" key="3">
    <citation type="submission" date="2020-08" db="EMBL/GenBank/DDBJ databases">
        <title>Genomic Encyclopedia of Type Strains, Phase IV (KMG-IV): sequencing the most valuable type-strain genomes for metagenomic binning, comparative biology and taxonomic classification.</title>
        <authorList>
            <person name="Goeker M."/>
        </authorList>
    </citation>
    <scope>NUCLEOTIDE SEQUENCE [LARGE SCALE GENOMIC DNA]</scope>
    <source>
        <strain evidence="2 5">DSM 23868</strain>
    </source>
</reference>
<dbReference type="CDD" id="cd02969">
    <property type="entry name" value="PRX_like1"/>
    <property type="match status" value="1"/>
</dbReference>
<dbReference type="RefSeq" id="WP_140021743.1">
    <property type="nucleotide sequence ID" value="NZ_JACIEX010000009.1"/>
</dbReference>
<dbReference type="GO" id="GO:0016491">
    <property type="term" value="F:oxidoreductase activity"/>
    <property type="evidence" value="ECO:0007669"/>
    <property type="project" value="InterPro"/>
</dbReference>
<protein>
    <submittedName>
        <fullName evidence="2">Peroxiredoxin</fullName>
    </submittedName>
    <submittedName>
        <fullName evidence="3">Thioredoxin family protein</fullName>
    </submittedName>
</protein>
<name>A0A5C5CHE7_9HYPH</name>
<dbReference type="Proteomes" id="UP000553980">
    <property type="component" value="Unassembled WGS sequence"/>
</dbReference>
<dbReference type="Pfam" id="PF00578">
    <property type="entry name" value="AhpC-TSA"/>
    <property type="match status" value="1"/>
</dbReference>
<dbReference type="InterPro" id="IPR036249">
    <property type="entry name" value="Thioredoxin-like_sf"/>
</dbReference>
<dbReference type="Gene3D" id="3.40.30.10">
    <property type="entry name" value="Glutaredoxin"/>
    <property type="match status" value="1"/>
</dbReference>
<accession>A0A5C5CHE7</accession>
<gene>
    <name evidence="3" type="ORF">FIB18_16490</name>
    <name evidence="2" type="ORF">GGQ79_003751</name>
</gene>
<dbReference type="PROSITE" id="PS51352">
    <property type="entry name" value="THIOREDOXIN_2"/>
    <property type="match status" value="1"/>
</dbReference>
<evidence type="ECO:0000313" key="5">
    <source>
        <dbReference type="Proteomes" id="UP000553980"/>
    </source>
</evidence>
<reference evidence="3" key="2">
    <citation type="submission" date="2019-06" db="EMBL/GenBank/DDBJ databases">
        <authorList>
            <person name="Hu M."/>
        </authorList>
    </citation>
    <scope>NUCLEOTIDE SEQUENCE</scope>
    <source>
        <strain evidence="3">08RB2639</strain>
    </source>
</reference>
<dbReference type="Proteomes" id="UP000313390">
    <property type="component" value="Unassembled WGS sequence"/>
</dbReference>
<feature type="domain" description="Thioredoxin" evidence="1">
    <location>
        <begin position="9"/>
        <end position="164"/>
    </location>
</feature>
<dbReference type="InterPro" id="IPR000866">
    <property type="entry name" value="AhpC/TSA"/>
</dbReference>